<organism evidence="1 2">
    <name type="scientific">Cetraspora pellucida</name>
    <dbReference type="NCBI Taxonomy" id="1433469"/>
    <lineage>
        <taxon>Eukaryota</taxon>
        <taxon>Fungi</taxon>
        <taxon>Fungi incertae sedis</taxon>
        <taxon>Mucoromycota</taxon>
        <taxon>Glomeromycotina</taxon>
        <taxon>Glomeromycetes</taxon>
        <taxon>Diversisporales</taxon>
        <taxon>Gigasporaceae</taxon>
        <taxon>Cetraspora</taxon>
    </lineage>
</organism>
<keyword evidence="2" id="KW-1185">Reference proteome</keyword>
<protein>
    <submittedName>
        <fullName evidence="1">5747_t:CDS:1</fullName>
    </submittedName>
</protein>
<evidence type="ECO:0000313" key="2">
    <source>
        <dbReference type="Proteomes" id="UP000789366"/>
    </source>
</evidence>
<reference evidence="1" key="1">
    <citation type="submission" date="2021-06" db="EMBL/GenBank/DDBJ databases">
        <authorList>
            <person name="Kallberg Y."/>
            <person name="Tangrot J."/>
            <person name="Rosling A."/>
        </authorList>
    </citation>
    <scope>NUCLEOTIDE SEQUENCE</scope>
    <source>
        <strain evidence="1">28 12/20/2015</strain>
    </source>
</reference>
<dbReference type="Proteomes" id="UP000789366">
    <property type="component" value="Unassembled WGS sequence"/>
</dbReference>
<sequence length="145" mass="16247">KTKIGSPAVHRACNKEIAPQNCKKIAAIIRNFPPEEAIASIKLTLVQGNSALQWITVSPGSAIPSSSRKLFKQRRAYKNSKKQEAVRQEAVRQEAIRQEAVRQEAVRQEAVRQEAVRQEAVRNAPLNLIDGWPFCLLPPSDYFSD</sequence>
<feature type="non-terminal residue" evidence="1">
    <location>
        <position position="1"/>
    </location>
</feature>
<accession>A0ACA9N992</accession>
<name>A0ACA9N992_9GLOM</name>
<dbReference type="EMBL" id="CAJVPW010013206">
    <property type="protein sequence ID" value="CAG8642845.1"/>
    <property type="molecule type" value="Genomic_DNA"/>
</dbReference>
<gene>
    <name evidence="1" type="ORF">SPELUC_LOCUS8633</name>
</gene>
<comment type="caution">
    <text evidence="1">The sequence shown here is derived from an EMBL/GenBank/DDBJ whole genome shotgun (WGS) entry which is preliminary data.</text>
</comment>
<evidence type="ECO:0000313" key="1">
    <source>
        <dbReference type="EMBL" id="CAG8642845.1"/>
    </source>
</evidence>
<proteinExistence type="predicted"/>